<name>A0A087VYB4_ECHMU</name>
<evidence type="ECO:0000256" key="2">
    <source>
        <dbReference type="SAM" id="Phobius"/>
    </source>
</evidence>
<accession>A0A087VYB4</accession>
<feature type="transmembrane region" description="Helical" evidence="2">
    <location>
        <begin position="47"/>
        <end position="64"/>
    </location>
</feature>
<reference evidence="3" key="2">
    <citation type="submission" date="2015-11" db="EMBL/GenBank/DDBJ databases">
        <authorList>
            <person name="Zhang Y."/>
            <person name="Guo Z."/>
        </authorList>
    </citation>
    <scope>NUCLEOTIDE SEQUENCE</scope>
</reference>
<proteinExistence type="predicted"/>
<feature type="region of interest" description="Disordered" evidence="1">
    <location>
        <begin position="222"/>
        <end position="255"/>
    </location>
</feature>
<dbReference type="AlphaFoldDB" id="A0A087VYB4"/>
<sequence length="255" mass="28806">MLGQLTRRHHRPRDTPHEACAADRFLHASTGKNSNTISRDMIGVQRLMLFIAILRVFVLPTIHFTRSASLLLQFILAVFALFVLHYLSLLLSTHVERPKHRERKEFMEMKVRPESLPSPPPACFSHLDILRSQIHLSPFSSSSSCVILRQCHFAHPRPHLFTLSSQFTPESEDSLYASSIAETDSRGGIKRGRKAGFVADAVTPVISGNYCSSPPKLRLNHPYSLSSGVNNHGQVQRENQRRNRVIKRNEGVVKS</sequence>
<protein>
    <submittedName>
        <fullName evidence="3">Uncharacterized protein</fullName>
    </submittedName>
</protein>
<evidence type="ECO:0000256" key="1">
    <source>
        <dbReference type="SAM" id="MobiDB-lite"/>
    </source>
</evidence>
<organism evidence="3 4">
    <name type="scientific">Echinococcus multilocularis</name>
    <name type="common">Fox tapeworm</name>
    <dbReference type="NCBI Taxonomy" id="6211"/>
    <lineage>
        <taxon>Eukaryota</taxon>
        <taxon>Metazoa</taxon>
        <taxon>Spiralia</taxon>
        <taxon>Lophotrochozoa</taxon>
        <taxon>Platyhelminthes</taxon>
        <taxon>Cestoda</taxon>
        <taxon>Eucestoda</taxon>
        <taxon>Cyclophyllidea</taxon>
        <taxon>Taeniidae</taxon>
        <taxon>Echinococcus</taxon>
    </lineage>
</organism>
<gene>
    <name evidence="3" type="ORF">EmuJ_000087100</name>
</gene>
<keyword evidence="2" id="KW-0472">Membrane</keyword>
<reference evidence="3" key="1">
    <citation type="journal article" date="2013" name="Nature">
        <title>The genomes of four tapeworm species reveal adaptations to parasitism.</title>
        <authorList>
            <person name="Tsai I.J."/>
            <person name="Zarowiecki M."/>
            <person name="Holroyd N."/>
            <person name="Garciarrubio A."/>
            <person name="Sanchez-Flores A."/>
            <person name="Brooks K.L."/>
            <person name="Tracey A."/>
            <person name="Bobes R.J."/>
            <person name="Fragoso G."/>
            <person name="Sciutto E."/>
            <person name="Aslett M."/>
            <person name="Beasley H."/>
            <person name="Bennett H.M."/>
            <person name="Cai J."/>
            <person name="Camicia F."/>
            <person name="Clark R."/>
            <person name="Cucher M."/>
            <person name="De Silva N."/>
            <person name="Day T.A."/>
            <person name="Deplazes P."/>
            <person name="Estrada K."/>
            <person name="Fernandez C."/>
            <person name="Holland P.W."/>
            <person name="Hou J."/>
            <person name="Hu S."/>
            <person name="Huckvale T."/>
            <person name="Hung S.S."/>
            <person name="Kamenetzky L."/>
            <person name="Keane J.A."/>
            <person name="Kiss F."/>
            <person name="Koziol U."/>
            <person name="Lambert O."/>
            <person name="Liu K."/>
            <person name="Luo X."/>
            <person name="Luo Y."/>
            <person name="Macchiaroli N."/>
            <person name="Nichol S."/>
            <person name="Paps J."/>
            <person name="Parkinson J."/>
            <person name="Pouchkina-Stantcheva N."/>
            <person name="Riddiford N."/>
            <person name="Rosenzvit M."/>
            <person name="Salinas G."/>
            <person name="Wasmuth J.D."/>
            <person name="Zamanian M."/>
            <person name="Zheng Y."/>
            <person name="Cai X."/>
            <person name="Soberon X."/>
            <person name="Olson P.D."/>
            <person name="Laclette J.P."/>
            <person name="Brehm K."/>
            <person name="Berriman M."/>
            <person name="Garciarrubio A."/>
            <person name="Bobes R.J."/>
            <person name="Fragoso G."/>
            <person name="Sanchez-Flores A."/>
            <person name="Estrada K."/>
            <person name="Cevallos M.A."/>
            <person name="Morett E."/>
            <person name="Gonzalez V."/>
            <person name="Portillo T."/>
            <person name="Ochoa-Leyva A."/>
            <person name="Jose M.V."/>
            <person name="Sciutto E."/>
            <person name="Landa A."/>
            <person name="Jimenez L."/>
            <person name="Valdes V."/>
            <person name="Carrero J.C."/>
            <person name="Larralde C."/>
            <person name="Morales-Montor J."/>
            <person name="Limon-Lason J."/>
            <person name="Soberon X."/>
            <person name="Laclette J.P."/>
        </authorList>
    </citation>
    <scope>NUCLEOTIDE SEQUENCE [LARGE SCALE GENOMIC DNA]</scope>
</reference>
<evidence type="ECO:0000313" key="3">
    <source>
        <dbReference type="EMBL" id="CDI97114.1"/>
    </source>
</evidence>
<dbReference type="EMBL" id="LN902846">
    <property type="protein sequence ID" value="CDI97114.1"/>
    <property type="molecule type" value="Genomic_DNA"/>
</dbReference>
<keyword evidence="4" id="KW-1185">Reference proteome</keyword>
<keyword evidence="2" id="KW-1133">Transmembrane helix</keyword>
<feature type="transmembrane region" description="Helical" evidence="2">
    <location>
        <begin position="70"/>
        <end position="91"/>
    </location>
</feature>
<evidence type="ECO:0000313" key="4">
    <source>
        <dbReference type="Proteomes" id="UP000017246"/>
    </source>
</evidence>
<dbReference type="Proteomes" id="UP000017246">
    <property type="component" value="Unassembled WGS sequence"/>
</dbReference>
<feature type="compositionally biased region" description="Polar residues" evidence="1">
    <location>
        <begin position="223"/>
        <end position="233"/>
    </location>
</feature>
<keyword evidence="2" id="KW-0812">Transmembrane</keyword>